<dbReference type="InterPro" id="IPR046342">
    <property type="entry name" value="CBS_dom_sf"/>
</dbReference>
<keyword evidence="6" id="KW-1185">Reference proteome</keyword>
<dbReference type="PANTHER" id="PTHR43080">
    <property type="entry name" value="CBS DOMAIN-CONTAINING PROTEIN CBSX3, MITOCHONDRIAL"/>
    <property type="match status" value="1"/>
</dbReference>
<dbReference type="Proteomes" id="UP000516160">
    <property type="component" value="Chromosome"/>
</dbReference>
<dbReference type="InterPro" id="IPR051257">
    <property type="entry name" value="Diverse_CBS-Domain"/>
</dbReference>
<dbReference type="SUPFAM" id="SSF55021">
    <property type="entry name" value="ACT-like"/>
    <property type="match status" value="1"/>
</dbReference>
<accession>A0A7G9WA89</accession>
<evidence type="ECO:0000256" key="1">
    <source>
        <dbReference type="ARBA" id="ARBA00023122"/>
    </source>
</evidence>
<organism evidence="5 6">
    <name type="scientific">Alkalicella caledoniensis</name>
    <dbReference type="NCBI Taxonomy" id="2731377"/>
    <lineage>
        <taxon>Bacteria</taxon>
        <taxon>Bacillati</taxon>
        <taxon>Bacillota</taxon>
        <taxon>Clostridia</taxon>
        <taxon>Eubacteriales</taxon>
        <taxon>Proteinivoracaceae</taxon>
        <taxon>Alkalicella</taxon>
    </lineage>
</organism>
<dbReference type="PROSITE" id="PS51671">
    <property type="entry name" value="ACT"/>
    <property type="match status" value="1"/>
</dbReference>
<dbReference type="InterPro" id="IPR045865">
    <property type="entry name" value="ACT-like_dom_sf"/>
</dbReference>
<dbReference type="PANTHER" id="PTHR43080:SF2">
    <property type="entry name" value="CBS DOMAIN-CONTAINING PROTEIN"/>
    <property type="match status" value="1"/>
</dbReference>
<feature type="domain" description="ACT" evidence="4">
    <location>
        <begin position="166"/>
        <end position="232"/>
    </location>
</feature>
<dbReference type="AlphaFoldDB" id="A0A7G9WA89"/>
<proteinExistence type="predicted"/>
<keyword evidence="1 2" id="KW-0129">CBS domain</keyword>
<evidence type="ECO:0000313" key="6">
    <source>
        <dbReference type="Proteomes" id="UP000516160"/>
    </source>
</evidence>
<dbReference type="SUPFAM" id="SSF54631">
    <property type="entry name" value="CBS-domain pair"/>
    <property type="match status" value="1"/>
</dbReference>
<dbReference type="SMART" id="SM00116">
    <property type="entry name" value="CBS"/>
    <property type="match status" value="2"/>
</dbReference>
<sequence length="232" mass="26184">MFVRSRMTEDIVTVKPDSSLYDALVLFENHHYEGLPVVEGTKLVGVITEKIIMREFVAFCAKQNIAAGTDVELPIPFSESKLDLDVNKRRIAQFLHYRKVSELMATQMVTVDKEDPIELAADLMLQRDVNVLPVVNEFGDLKGIIGRTDILKVFDEVFGIKEEGERITIAIDDAVGKLAQISTVLRNVKVNIISIVTTQPRYRDVCLVILRVDQGEKAREALRKAGFKILFH</sequence>
<dbReference type="Pfam" id="PF00571">
    <property type="entry name" value="CBS"/>
    <property type="match status" value="2"/>
</dbReference>
<evidence type="ECO:0000259" key="3">
    <source>
        <dbReference type="PROSITE" id="PS51371"/>
    </source>
</evidence>
<dbReference type="InterPro" id="IPR000644">
    <property type="entry name" value="CBS_dom"/>
</dbReference>
<reference evidence="5 6" key="1">
    <citation type="submission" date="2020-07" db="EMBL/GenBank/DDBJ databases">
        <title>Alkalicella. sp. LB2 genome.</title>
        <authorList>
            <person name="Postec A."/>
            <person name="Quemeneur M."/>
        </authorList>
    </citation>
    <scope>NUCLEOTIDE SEQUENCE [LARGE SCALE GENOMIC DNA]</scope>
    <source>
        <strain evidence="5 6">LB2</strain>
    </source>
</reference>
<dbReference type="InterPro" id="IPR002912">
    <property type="entry name" value="ACT_dom"/>
</dbReference>
<gene>
    <name evidence="5" type="ORF">HYG86_12875</name>
</gene>
<dbReference type="RefSeq" id="WP_213165997.1">
    <property type="nucleotide sequence ID" value="NZ_CP058559.1"/>
</dbReference>
<evidence type="ECO:0000259" key="4">
    <source>
        <dbReference type="PROSITE" id="PS51671"/>
    </source>
</evidence>
<feature type="domain" description="CBS" evidence="3">
    <location>
        <begin position="7"/>
        <end position="67"/>
    </location>
</feature>
<name>A0A7G9WA89_ALKCA</name>
<dbReference type="Gene3D" id="3.30.2130.10">
    <property type="entry name" value="VC0802-like"/>
    <property type="match status" value="1"/>
</dbReference>
<dbReference type="PROSITE" id="PS51371">
    <property type="entry name" value="CBS"/>
    <property type="match status" value="2"/>
</dbReference>
<dbReference type="Gene3D" id="3.10.580.10">
    <property type="entry name" value="CBS-domain"/>
    <property type="match status" value="1"/>
</dbReference>
<dbReference type="EMBL" id="CP058559">
    <property type="protein sequence ID" value="QNO15601.1"/>
    <property type="molecule type" value="Genomic_DNA"/>
</dbReference>
<dbReference type="KEGG" id="acae:HYG86_12875"/>
<protein>
    <submittedName>
        <fullName evidence="5">CBS domain-containing protein</fullName>
    </submittedName>
</protein>
<evidence type="ECO:0000313" key="5">
    <source>
        <dbReference type="EMBL" id="QNO15601.1"/>
    </source>
</evidence>
<evidence type="ECO:0000256" key="2">
    <source>
        <dbReference type="PROSITE-ProRule" id="PRU00703"/>
    </source>
</evidence>
<feature type="domain" description="CBS" evidence="3">
    <location>
        <begin position="104"/>
        <end position="162"/>
    </location>
</feature>